<feature type="domain" description="Glutamine amidotransferase" evidence="2">
    <location>
        <begin position="3"/>
        <end position="183"/>
    </location>
</feature>
<evidence type="ECO:0000313" key="3">
    <source>
        <dbReference type="EMBL" id="NKZ23530.1"/>
    </source>
</evidence>
<evidence type="ECO:0000313" key="4">
    <source>
        <dbReference type="Proteomes" id="UP000549765"/>
    </source>
</evidence>
<dbReference type="SUPFAM" id="SSF52317">
    <property type="entry name" value="Class I glutamine amidotransferase-like"/>
    <property type="match status" value="1"/>
</dbReference>
<protein>
    <submittedName>
        <fullName evidence="3">Aminodeoxychorismate/anthranilate synthase component II</fullName>
    </submittedName>
</protein>
<dbReference type="GO" id="GO:0000162">
    <property type="term" value="P:L-tryptophan biosynthetic process"/>
    <property type="evidence" value="ECO:0007669"/>
    <property type="project" value="TreeGrafter"/>
</dbReference>
<dbReference type="Pfam" id="PF00117">
    <property type="entry name" value="GATase"/>
    <property type="match status" value="1"/>
</dbReference>
<dbReference type="InterPro" id="IPR029062">
    <property type="entry name" value="Class_I_gatase-like"/>
</dbReference>
<dbReference type="CDD" id="cd01743">
    <property type="entry name" value="GATase1_Anthranilate_Synthase"/>
    <property type="match status" value="1"/>
</dbReference>
<keyword evidence="4" id="KW-1185">Reference proteome</keyword>
<keyword evidence="1" id="KW-0315">Glutamine amidotransferase</keyword>
<sequence length="195" mass="20729">MILLVDNYDSFTYNLAQIIGQQTPVTVLRNDDPQLVATAQAAAGIVFSPGPGTPDQAGQMEALIQQFATTKPMLGICLGHQAMAEVFGGQVIQAPTIRHGKVSTMQAQASALFPNGGAIEVMRYHSLIVDPKHLPADFTVTGIASDDGEIMAMAHQTLPIYGLQFHPESIGTPTGSQMISNFIALTAPKKVLTKN</sequence>
<dbReference type="PRINTS" id="PR00097">
    <property type="entry name" value="ANTSNTHASEII"/>
</dbReference>
<accession>A0A7X6N433</accession>
<dbReference type="NCBIfam" id="TIGR00566">
    <property type="entry name" value="trpG_papA"/>
    <property type="match status" value="1"/>
</dbReference>
<dbReference type="PROSITE" id="PS51273">
    <property type="entry name" value="GATASE_TYPE_1"/>
    <property type="match status" value="1"/>
</dbReference>
<dbReference type="FunFam" id="3.40.50.880:FF:000003">
    <property type="entry name" value="Anthranilate synthase component II"/>
    <property type="match status" value="1"/>
</dbReference>
<organism evidence="3 4">
    <name type="scientific">Periweissella fabalis</name>
    <dbReference type="NCBI Taxonomy" id="1070421"/>
    <lineage>
        <taxon>Bacteria</taxon>
        <taxon>Bacillati</taxon>
        <taxon>Bacillota</taxon>
        <taxon>Bacilli</taxon>
        <taxon>Lactobacillales</taxon>
        <taxon>Lactobacillaceae</taxon>
        <taxon>Periweissella</taxon>
    </lineage>
</organism>
<dbReference type="GO" id="GO:0005829">
    <property type="term" value="C:cytosol"/>
    <property type="evidence" value="ECO:0007669"/>
    <property type="project" value="TreeGrafter"/>
</dbReference>
<dbReference type="PANTHER" id="PTHR43418">
    <property type="entry name" value="MULTIFUNCTIONAL TRYPTOPHAN BIOSYNTHESIS PROTEIN-RELATED"/>
    <property type="match status" value="1"/>
</dbReference>
<name>A0A7X6N433_9LACO</name>
<dbReference type="GO" id="GO:0004049">
    <property type="term" value="F:anthranilate synthase activity"/>
    <property type="evidence" value="ECO:0007669"/>
    <property type="project" value="TreeGrafter"/>
</dbReference>
<dbReference type="PRINTS" id="PR00099">
    <property type="entry name" value="CPSGATASE"/>
</dbReference>
<dbReference type="EMBL" id="JAAXPN010000001">
    <property type="protein sequence ID" value="NKZ23530.1"/>
    <property type="molecule type" value="Genomic_DNA"/>
</dbReference>
<dbReference type="RefSeq" id="WP_168721321.1">
    <property type="nucleotide sequence ID" value="NZ_JAAXPN010000001.1"/>
</dbReference>
<dbReference type="AlphaFoldDB" id="A0A7X6N433"/>
<dbReference type="Proteomes" id="UP000549765">
    <property type="component" value="Unassembled WGS sequence"/>
</dbReference>
<dbReference type="PRINTS" id="PR00096">
    <property type="entry name" value="GATASE"/>
</dbReference>
<proteinExistence type="predicted"/>
<reference evidence="3 4" key="1">
    <citation type="submission" date="2020-04" db="EMBL/GenBank/DDBJ databases">
        <title>MicrobeNet Type strains.</title>
        <authorList>
            <person name="Nicholson A.C."/>
        </authorList>
    </citation>
    <scope>NUCLEOTIDE SEQUENCE [LARGE SCALE GENOMIC DNA]</scope>
    <source>
        <strain evidence="3 4">CCUG 61472</strain>
    </source>
</reference>
<dbReference type="InterPro" id="IPR050472">
    <property type="entry name" value="Anth_synth/Amidotransfase"/>
</dbReference>
<evidence type="ECO:0000259" key="2">
    <source>
        <dbReference type="Pfam" id="PF00117"/>
    </source>
</evidence>
<dbReference type="InterPro" id="IPR017926">
    <property type="entry name" value="GATASE"/>
</dbReference>
<comment type="caution">
    <text evidence="3">The sequence shown here is derived from an EMBL/GenBank/DDBJ whole genome shotgun (WGS) entry which is preliminary data.</text>
</comment>
<dbReference type="InterPro" id="IPR006221">
    <property type="entry name" value="TrpG/PapA_dom"/>
</dbReference>
<evidence type="ECO:0000256" key="1">
    <source>
        <dbReference type="ARBA" id="ARBA00022962"/>
    </source>
</evidence>
<dbReference type="Gene3D" id="3.40.50.880">
    <property type="match status" value="1"/>
</dbReference>
<dbReference type="PANTHER" id="PTHR43418:SF8">
    <property type="entry name" value="SYNTHASE COMPONENT II, PUTATIVE-RELATED"/>
    <property type="match status" value="1"/>
</dbReference>
<gene>
    <name evidence="3" type="ORF">HF964_01735</name>
</gene>